<name>A0A5S5AXE5_9FIRM</name>
<proteinExistence type="predicted"/>
<keyword evidence="2" id="KW-1185">Reference proteome</keyword>
<reference evidence="1 2" key="1">
    <citation type="submission" date="2019-07" db="EMBL/GenBank/DDBJ databases">
        <title>Genomic Encyclopedia of Type Strains, Phase I: the one thousand microbial genomes (KMG-I) project.</title>
        <authorList>
            <person name="Kyrpides N."/>
        </authorList>
    </citation>
    <scope>NUCLEOTIDE SEQUENCE [LARGE SCALE GENOMIC DNA]</scope>
    <source>
        <strain evidence="1 2">DSM 16647</strain>
    </source>
</reference>
<sequence length="49" mass="5603">MPYSICPYCSKRSYSAADLKVWICPYCGKEIIEGERAEEKENVKEEQGA</sequence>
<gene>
    <name evidence="1" type="ORF">LZ11_00808</name>
</gene>
<dbReference type="AlphaFoldDB" id="A0A5S5AXE5"/>
<organism evidence="1 2">
    <name type="scientific">Thermosediminibacter litoriperuensis</name>
    <dbReference type="NCBI Taxonomy" id="291989"/>
    <lineage>
        <taxon>Bacteria</taxon>
        <taxon>Bacillati</taxon>
        <taxon>Bacillota</taxon>
        <taxon>Clostridia</taxon>
        <taxon>Thermosediminibacterales</taxon>
        <taxon>Thermosediminibacteraceae</taxon>
        <taxon>Thermosediminibacter</taxon>
    </lineage>
</organism>
<dbReference type="RefSeq" id="WP_170240283.1">
    <property type="nucleotide sequence ID" value="NZ_VNHO01000007.1"/>
</dbReference>
<comment type="caution">
    <text evidence="1">The sequence shown here is derived from an EMBL/GenBank/DDBJ whole genome shotgun (WGS) entry which is preliminary data.</text>
</comment>
<dbReference type="EMBL" id="VNHO01000007">
    <property type="protein sequence ID" value="TYP56752.1"/>
    <property type="molecule type" value="Genomic_DNA"/>
</dbReference>
<evidence type="ECO:0000313" key="1">
    <source>
        <dbReference type="EMBL" id="TYP56752.1"/>
    </source>
</evidence>
<evidence type="ECO:0000313" key="2">
    <source>
        <dbReference type="Proteomes" id="UP000322294"/>
    </source>
</evidence>
<accession>A0A5S5AXE5</accession>
<protein>
    <submittedName>
        <fullName evidence="1">Uncharacterized protein</fullName>
    </submittedName>
</protein>
<dbReference type="Proteomes" id="UP000322294">
    <property type="component" value="Unassembled WGS sequence"/>
</dbReference>